<feature type="coiled-coil region" evidence="1">
    <location>
        <begin position="1"/>
        <end position="28"/>
    </location>
</feature>
<feature type="region of interest" description="Disordered" evidence="2">
    <location>
        <begin position="214"/>
        <end position="248"/>
    </location>
</feature>
<keyword evidence="1" id="KW-0175">Coiled coil</keyword>
<organism evidence="3 4">
    <name type="scientific">Streblomastix strix</name>
    <dbReference type="NCBI Taxonomy" id="222440"/>
    <lineage>
        <taxon>Eukaryota</taxon>
        <taxon>Metamonada</taxon>
        <taxon>Preaxostyla</taxon>
        <taxon>Oxymonadida</taxon>
        <taxon>Streblomastigidae</taxon>
        <taxon>Streblomastix</taxon>
    </lineage>
</organism>
<name>A0A5J4TK05_9EUKA</name>
<proteinExistence type="predicted"/>
<reference evidence="3 4" key="1">
    <citation type="submission" date="2019-03" db="EMBL/GenBank/DDBJ databases">
        <title>Single cell metagenomics reveals metabolic interactions within the superorganism composed of flagellate Streblomastix strix and complex community of Bacteroidetes bacteria on its surface.</title>
        <authorList>
            <person name="Treitli S.C."/>
            <person name="Kolisko M."/>
            <person name="Husnik F."/>
            <person name="Keeling P."/>
            <person name="Hampl V."/>
        </authorList>
    </citation>
    <scope>NUCLEOTIDE SEQUENCE [LARGE SCALE GENOMIC DNA]</scope>
    <source>
        <strain evidence="3">ST1C</strain>
    </source>
</reference>
<evidence type="ECO:0000313" key="4">
    <source>
        <dbReference type="Proteomes" id="UP000324800"/>
    </source>
</evidence>
<gene>
    <name evidence="3" type="ORF">EZS28_045668</name>
</gene>
<dbReference type="EMBL" id="SNRW01029336">
    <property type="protein sequence ID" value="KAA6358806.1"/>
    <property type="molecule type" value="Genomic_DNA"/>
</dbReference>
<accession>A0A5J4TK05</accession>
<dbReference type="AlphaFoldDB" id="A0A5J4TK05"/>
<comment type="caution">
    <text evidence="3">The sequence shown here is derived from an EMBL/GenBank/DDBJ whole genome shotgun (WGS) entry which is preliminary data.</text>
</comment>
<protein>
    <submittedName>
        <fullName evidence="3">Uncharacterized protein</fullName>
    </submittedName>
</protein>
<feature type="compositionally biased region" description="Low complexity" evidence="2">
    <location>
        <begin position="220"/>
        <end position="248"/>
    </location>
</feature>
<evidence type="ECO:0000256" key="1">
    <source>
        <dbReference type="SAM" id="Coils"/>
    </source>
</evidence>
<sequence>MKHQKQRLEEMEDNYLSLQINKRSSKEKGAALDPEFETEQCRLAVSAQRASATALHAMALEDYKSATMWTLNAHQIARIKAGEHQARREIALASEQFKDILSAEISALDVFGDESKMKIKDITKTQKILADQEKEIPQAAPTTLIIQSITQTPPQQQQPPSFAQVQTPIFQQPYFKQFPQQQFSSAYQLPSNQFVNPNTSQYCFFPYDRAQKRNKRGGFQNWNSQQQQQLQQNQPTSQQQSQPLPIQS</sequence>
<evidence type="ECO:0000256" key="2">
    <source>
        <dbReference type="SAM" id="MobiDB-lite"/>
    </source>
</evidence>
<evidence type="ECO:0000313" key="3">
    <source>
        <dbReference type="EMBL" id="KAA6358806.1"/>
    </source>
</evidence>
<dbReference type="Proteomes" id="UP000324800">
    <property type="component" value="Unassembled WGS sequence"/>
</dbReference>